<feature type="compositionally biased region" description="Basic and acidic residues" evidence="1">
    <location>
        <begin position="20"/>
        <end position="30"/>
    </location>
</feature>
<evidence type="ECO:0000256" key="1">
    <source>
        <dbReference type="SAM" id="MobiDB-lite"/>
    </source>
</evidence>
<evidence type="ECO:0000313" key="2">
    <source>
        <dbReference type="EMBL" id="KAK8597243.1"/>
    </source>
</evidence>
<comment type="caution">
    <text evidence="2">The sequence shown here is derived from an EMBL/GenBank/DDBJ whole genome shotgun (WGS) entry which is preliminary data.</text>
</comment>
<dbReference type="EMBL" id="JBBPBM010000002">
    <property type="protein sequence ID" value="KAK8597243.1"/>
    <property type="molecule type" value="Genomic_DNA"/>
</dbReference>
<sequence length="124" mass="14520">MVPHLSMSQPSGLRISARNDQPRKIKECTKKQQIQAERSYTDATQDQRPRIRPGRRMNTCRRHLPRLGRNMQKGMRSDQHIFLSIPVQRACRKKAEKTNKVESQAHAHKVYLEYKSQPLGVLLY</sequence>
<proteinExistence type="predicted"/>
<protein>
    <submittedName>
        <fullName evidence="2">Uncharacterized protein</fullName>
    </submittedName>
</protein>
<reference evidence="2 3" key="1">
    <citation type="journal article" date="2024" name="G3 (Bethesda)">
        <title>Genome assembly of Hibiscus sabdariffa L. provides insights into metabolisms of medicinal natural products.</title>
        <authorList>
            <person name="Kim T."/>
        </authorList>
    </citation>
    <scope>NUCLEOTIDE SEQUENCE [LARGE SCALE GENOMIC DNA]</scope>
    <source>
        <strain evidence="2">TK-2024</strain>
        <tissue evidence="2">Old leaves</tissue>
    </source>
</reference>
<feature type="compositionally biased region" description="Polar residues" evidence="1">
    <location>
        <begin position="1"/>
        <end position="11"/>
    </location>
</feature>
<feature type="compositionally biased region" description="Polar residues" evidence="1">
    <location>
        <begin position="31"/>
        <end position="46"/>
    </location>
</feature>
<gene>
    <name evidence="2" type="ORF">V6N12_065716</name>
</gene>
<evidence type="ECO:0000313" key="3">
    <source>
        <dbReference type="Proteomes" id="UP001472677"/>
    </source>
</evidence>
<accession>A0ABR2GA06</accession>
<feature type="region of interest" description="Disordered" evidence="1">
    <location>
        <begin position="1"/>
        <end position="58"/>
    </location>
</feature>
<keyword evidence="3" id="KW-1185">Reference proteome</keyword>
<name>A0ABR2GA06_9ROSI</name>
<dbReference type="Proteomes" id="UP001472677">
    <property type="component" value="Unassembled WGS sequence"/>
</dbReference>
<organism evidence="2 3">
    <name type="scientific">Hibiscus sabdariffa</name>
    <name type="common">roselle</name>
    <dbReference type="NCBI Taxonomy" id="183260"/>
    <lineage>
        <taxon>Eukaryota</taxon>
        <taxon>Viridiplantae</taxon>
        <taxon>Streptophyta</taxon>
        <taxon>Embryophyta</taxon>
        <taxon>Tracheophyta</taxon>
        <taxon>Spermatophyta</taxon>
        <taxon>Magnoliopsida</taxon>
        <taxon>eudicotyledons</taxon>
        <taxon>Gunneridae</taxon>
        <taxon>Pentapetalae</taxon>
        <taxon>rosids</taxon>
        <taxon>malvids</taxon>
        <taxon>Malvales</taxon>
        <taxon>Malvaceae</taxon>
        <taxon>Malvoideae</taxon>
        <taxon>Hibiscus</taxon>
    </lineage>
</organism>